<dbReference type="Proteomes" id="UP001152320">
    <property type="component" value="Chromosome 21"/>
</dbReference>
<dbReference type="AlphaFoldDB" id="A0A9Q1BE84"/>
<dbReference type="GO" id="GO:0031265">
    <property type="term" value="C:CD95 death-inducing signaling complex"/>
    <property type="evidence" value="ECO:0007669"/>
    <property type="project" value="TreeGrafter"/>
</dbReference>
<protein>
    <submittedName>
        <fullName evidence="12">Uncharacterized protein</fullName>
    </submittedName>
</protein>
<keyword evidence="8" id="KW-0812">Transmembrane</keyword>
<accession>A0A9Q1BE84</accession>
<feature type="domain" description="Death" evidence="10">
    <location>
        <begin position="570"/>
        <end position="640"/>
    </location>
</feature>
<feature type="compositionally biased region" description="Basic and acidic residues" evidence="7">
    <location>
        <begin position="363"/>
        <end position="385"/>
    </location>
</feature>
<dbReference type="InterPro" id="IPR000488">
    <property type="entry name" value="Death_dom"/>
</dbReference>
<evidence type="ECO:0000256" key="4">
    <source>
        <dbReference type="ARBA" id="ARBA00023157"/>
    </source>
</evidence>
<dbReference type="InterPro" id="IPR011029">
    <property type="entry name" value="DEATH-like_dom_sf"/>
</dbReference>
<feature type="domain" description="TNFR-Cys" evidence="11">
    <location>
        <begin position="70"/>
        <end position="111"/>
    </location>
</feature>
<feature type="region of interest" description="Disordered" evidence="7">
    <location>
        <begin position="304"/>
        <end position="403"/>
    </location>
</feature>
<keyword evidence="8" id="KW-0472">Membrane</keyword>
<feature type="compositionally biased region" description="Polar residues" evidence="7">
    <location>
        <begin position="535"/>
        <end position="548"/>
    </location>
</feature>
<gene>
    <name evidence="12" type="ORF">HOLleu_39277</name>
</gene>
<dbReference type="GO" id="GO:0097527">
    <property type="term" value="P:necroptotic signaling pathway"/>
    <property type="evidence" value="ECO:0007669"/>
    <property type="project" value="TreeGrafter"/>
</dbReference>
<evidence type="ECO:0000256" key="7">
    <source>
        <dbReference type="SAM" id="MobiDB-lite"/>
    </source>
</evidence>
<dbReference type="CDD" id="cd01670">
    <property type="entry name" value="Death"/>
    <property type="match status" value="1"/>
</dbReference>
<comment type="caution">
    <text evidence="6">Lacks conserved residue(s) required for the propagation of feature annotation.</text>
</comment>
<keyword evidence="5" id="KW-0325">Glycoprotein</keyword>
<evidence type="ECO:0000256" key="6">
    <source>
        <dbReference type="PROSITE-ProRule" id="PRU00206"/>
    </source>
</evidence>
<evidence type="ECO:0000256" key="9">
    <source>
        <dbReference type="SAM" id="SignalP"/>
    </source>
</evidence>
<keyword evidence="2 9" id="KW-0732">Signal</keyword>
<dbReference type="GO" id="GO:0009897">
    <property type="term" value="C:external side of plasma membrane"/>
    <property type="evidence" value="ECO:0007669"/>
    <property type="project" value="TreeGrafter"/>
</dbReference>
<dbReference type="PANTHER" id="PTHR46874:SF1">
    <property type="entry name" value="TUMOR NECROSIS FACTOR RECEPTOR SUPERFAMILY MEMBER 6"/>
    <property type="match status" value="1"/>
</dbReference>
<comment type="caution">
    <text evidence="12">The sequence shown here is derived from an EMBL/GenBank/DDBJ whole genome shotgun (WGS) entry which is preliminary data.</text>
</comment>
<keyword evidence="4 6" id="KW-1015">Disulfide bond</keyword>
<feature type="chain" id="PRO_5040277664" evidence="9">
    <location>
        <begin position="24"/>
        <end position="650"/>
    </location>
</feature>
<feature type="disulfide bond" evidence="6">
    <location>
        <begin position="93"/>
        <end position="111"/>
    </location>
</feature>
<feature type="region of interest" description="Disordered" evidence="7">
    <location>
        <begin position="224"/>
        <end position="249"/>
    </location>
</feature>
<dbReference type="Pfam" id="PF00531">
    <property type="entry name" value="Death"/>
    <property type="match status" value="1"/>
</dbReference>
<dbReference type="GO" id="GO:0005031">
    <property type="term" value="F:tumor necrosis factor receptor activity"/>
    <property type="evidence" value="ECO:0007669"/>
    <property type="project" value="TreeGrafter"/>
</dbReference>
<dbReference type="InterPro" id="IPR001368">
    <property type="entry name" value="TNFR/NGFR_Cys_rich_reg"/>
</dbReference>
<feature type="signal peptide" evidence="9">
    <location>
        <begin position="1"/>
        <end position="23"/>
    </location>
</feature>
<dbReference type="CDD" id="cd00185">
    <property type="entry name" value="TNFRSF"/>
    <property type="match status" value="1"/>
</dbReference>
<dbReference type="GO" id="GO:0097192">
    <property type="term" value="P:extrinsic apoptotic signaling pathway in absence of ligand"/>
    <property type="evidence" value="ECO:0007669"/>
    <property type="project" value="TreeGrafter"/>
</dbReference>
<dbReference type="GO" id="GO:0032872">
    <property type="term" value="P:regulation of stress-activated MAPK cascade"/>
    <property type="evidence" value="ECO:0007669"/>
    <property type="project" value="TreeGrafter"/>
</dbReference>
<dbReference type="PROSITE" id="PS00198">
    <property type="entry name" value="4FE4S_FER_1"/>
    <property type="match status" value="1"/>
</dbReference>
<evidence type="ECO:0000256" key="5">
    <source>
        <dbReference type="ARBA" id="ARBA00023180"/>
    </source>
</evidence>
<feature type="compositionally biased region" description="Basic and acidic residues" evidence="7">
    <location>
        <begin position="236"/>
        <end position="249"/>
    </location>
</feature>
<dbReference type="PROSITE" id="PS50050">
    <property type="entry name" value="TNFR_NGFR_2"/>
    <property type="match status" value="1"/>
</dbReference>
<dbReference type="GO" id="GO:0045121">
    <property type="term" value="C:membrane raft"/>
    <property type="evidence" value="ECO:0007669"/>
    <property type="project" value="TreeGrafter"/>
</dbReference>
<evidence type="ECO:0000256" key="2">
    <source>
        <dbReference type="ARBA" id="ARBA00022729"/>
    </source>
</evidence>
<evidence type="ECO:0000259" key="10">
    <source>
        <dbReference type="PROSITE" id="PS50017"/>
    </source>
</evidence>
<dbReference type="GO" id="GO:0097049">
    <property type="term" value="P:motor neuron apoptotic process"/>
    <property type="evidence" value="ECO:0007669"/>
    <property type="project" value="TreeGrafter"/>
</dbReference>
<evidence type="ECO:0000256" key="8">
    <source>
        <dbReference type="SAM" id="Phobius"/>
    </source>
</evidence>
<dbReference type="SMART" id="SM00005">
    <property type="entry name" value="DEATH"/>
    <property type="match status" value="1"/>
</dbReference>
<dbReference type="OrthoDB" id="9423210at2759"/>
<evidence type="ECO:0000259" key="11">
    <source>
        <dbReference type="PROSITE" id="PS50050"/>
    </source>
</evidence>
<feature type="compositionally biased region" description="Polar residues" evidence="7">
    <location>
        <begin position="224"/>
        <end position="235"/>
    </location>
</feature>
<evidence type="ECO:0000313" key="12">
    <source>
        <dbReference type="EMBL" id="KAJ8021934.1"/>
    </source>
</evidence>
<name>A0A9Q1BE84_HOLLE</name>
<evidence type="ECO:0000313" key="13">
    <source>
        <dbReference type="Proteomes" id="UP001152320"/>
    </source>
</evidence>
<keyword evidence="13" id="KW-1185">Reference proteome</keyword>
<feature type="repeat" description="TNFR-Cys" evidence="6">
    <location>
        <begin position="70"/>
        <end position="111"/>
    </location>
</feature>
<proteinExistence type="predicted"/>
<dbReference type="Pfam" id="PF00020">
    <property type="entry name" value="TNFR_c6"/>
    <property type="match status" value="1"/>
</dbReference>
<feature type="compositionally biased region" description="Basic and acidic residues" evidence="7">
    <location>
        <begin position="393"/>
        <end position="403"/>
    </location>
</feature>
<dbReference type="InterPro" id="IPR017900">
    <property type="entry name" value="4Fe4S_Fe_S_CS"/>
</dbReference>
<dbReference type="Gene3D" id="2.10.50.10">
    <property type="entry name" value="Tumor Necrosis Factor Receptor, subunit A, domain 2"/>
    <property type="match status" value="1"/>
</dbReference>
<dbReference type="GO" id="GO:0043066">
    <property type="term" value="P:negative regulation of apoptotic process"/>
    <property type="evidence" value="ECO:0007669"/>
    <property type="project" value="TreeGrafter"/>
</dbReference>
<keyword evidence="1" id="KW-0053">Apoptosis</keyword>
<dbReference type="SMART" id="SM00208">
    <property type="entry name" value="TNFR"/>
    <property type="match status" value="1"/>
</dbReference>
<feature type="compositionally biased region" description="Basic and acidic residues" evidence="7">
    <location>
        <begin position="332"/>
        <end position="344"/>
    </location>
</feature>
<dbReference type="PROSITE" id="PS50017">
    <property type="entry name" value="DEATH_DOMAIN"/>
    <property type="match status" value="1"/>
</dbReference>
<keyword evidence="8" id="KW-1133">Transmembrane helix</keyword>
<dbReference type="EMBL" id="JAIZAY010000021">
    <property type="protein sequence ID" value="KAJ8021934.1"/>
    <property type="molecule type" value="Genomic_DNA"/>
</dbReference>
<dbReference type="SUPFAM" id="SSF47986">
    <property type="entry name" value="DEATH domain"/>
    <property type="match status" value="1"/>
</dbReference>
<keyword evidence="3" id="KW-0677">Repeat</keyword>
<reference evidence="12" key="1">
    <citation type="submission" date="2021-10" db="EMBL/GenBank/DDBJ databases">
        <title>Tropical sea cucumber genome reveals ecological adaptation and Cuvierian tubules defense mechanism.</title>
        <authorList>
            <person name="Chen T."/>
        </authorList>
    </citation>
    <scope>NUCLEOTIDE SEQUENCE</scope>
    <source>
        <strain evidence="12">Nanhai2018</strain>
        <tissue evidence="12">Muscle</tissue>
    </source>
</reference>
<evidence type="ECO:0000256" key="3">
    <source>
        <dbReference type="ARBA" id="ARBA00022737"/>
    </source>
</evidence>
<dbReference type="Gene3D" id="1.10.533.10">
    <property type="entry name" value="Death Domain, Fas"/>
    <property type="match status" value="1"/>
</dbReference>
<feature type="disulfide bond" evidence="6">
    <location>
        <begin position="71"/>
        <end position="86"/>
    </location>
</feature>
<organism evidence="12 13">
    <name type="scientific">Holothuria leucospilota</name>
    <name type="common">Black long sea cucumber</name>
    <name type="synonym">Mertensiothuria leucospilota</name>
    <dbReference type="NCBI Taxonomy" id="206669"/>
    <lineage>
        <taxon>Eukaryota</taxon>
        <taxon>Metazoa</taxon>
        <taxon>Echinodermata</taxon>
        <taxon>Eleutherozoa</taxon>
        <taxon>Echinozoa</taxon>
        <taxon>Holothuroidea</taxon>
        <taxon>Aspidochirotacea</taxon>
        <taxon>Aspidochirotida</taxon>
        <taxon>Holothuriidae</taxon>
        <taxon>Holothuria</taxon>
    </lineage>
</organism>
<feature type="region of interest" description="Disordered" evidence="7">
    <location>
        <begin position="524"/>
        <end position="555"/>
    </location>
</feature>
<dbReference type="PANTHER" id="PTHR46874">
    <property type="entry name" value="TUMOR NECROSIS FACTOR RECEPTOR SUPERFAMILY MEMBER 6"/>
    <property type="match status" value="1"/>
</dbReference>
<sequence length="650" mass="73094">MNVWIVHLLLIFLVPLLFDIVHSDEVKTCYRGDLYDYDNPCFGDPGQPEKLDLCPAGQKLAERCTERCDFCESGTFSDSFNNCFNCKPCLTECPEGQVIIANCTSSANAKCGCPPCQEHVPSSCPPCICSPCSPCPEQTTEWPMSTITTAASGPLVGHTCNLASCQQYWIPLMVVIVLLVAAAVIILGCCLYVSKTSAHYEGIPESSEKAGVHNIEMGTQWGAATSTQGGKQTAIQKKEKENQLLKKQQKDIKMKDKEIIQLKKQLEELKKKSQTLSPQDVLNFSVSTTTNRQDSTQAAGTIQLGQAGISNDAPIAIPEDLEDGGKPSRKGGFKDPGRGGKETAEPSDDDTEHQEKSPLIPKDTSEDVKVTKLQEDLDKKNKRNEQLLQSLQGEKDESEKLKKRVKELEENKNKLQKETQEKEACIQVIEGHLVEKDKKVAKLQEDLNKKDKEIQLVQSQLEESQKSEELNKVKELEDKLQKETQEKEARIQEIECQLVEKDKNEAKLQEDLIKKDKELQLVQSQLQESQKEPKSFSSQTLPRVSSPQRKPDEDKMYDTFDYLKGYLSKDWQNVGRALGLIDETLDAIKSDNQGQISEVIYRVLCRWKQKNGSKATYLDLIKALNQAERTDLAEDIQNRKIYFESSRQLL</sequence>
<evidence type="ECO:0000256" key="1">
    <source>
        <dbReference type="ARBA" id="ARBA00022703"/>
    </source>
</evidence>
<feature type="transmembrane region" description="Helical" evidence="8">
    <location>
        <begin position="168"/>
        <end position="193"/>
    </location>
</feature>